<dbReference type="Gene3D" id="2.40.160.10">
    <property type="entry name" value="Porin"/>
    <property type="match status" value="1"/>
</dbReference>
<dbReference type="Proteomes" id="UP000316598">
    <property type="component" value="Unassembled WGS sequence"/>
</dbReference>
<evidence type="ECO:0000313" key="2">
    <source>
        <dbReference type="Proteomes" id="UP000316598"/>
    </source>
</evidence>
<protein>
    <recommendedName>
        <fullName evidence="3">Phosphate-selective porin O and P</fullName>
    </recommendedName>
</protein>
<evidence type="ECO:0000313" key="1">
    <source>
        <dbReference type="EMBL" id="TWT52972.1"/>
    </source>
</evidence>
<accession>A0A5C5WT24</accession>
<sequence length="485" mass="52722">MAKLQFLFCLAFAVSICDLSRSEASEQFPLPGLSSVVIEDPDATVIDSVLLESDLSSPNAGQADPFASVGASVAPESPLDDFQEMPVGIGVGYDRGFIIASEEDLRLGTEDFPYRLKINGWGQLRHTVFDSSNGNRDLNQLQLKRARVVLSGNAISTDLLYFVQLDGRSNAADGLRLLDYYFAYDLSHGLWGGTKDALGIKAGLYKIPSSLARQLSGKELEFSDRSMSSIYFDVNRSIAVGLYGKLELLPKPLFWELALFNGLVTGGSDTGSSRALDNNNAFSGRVYCYPTGDWGPGELADFTNHQTLVTRVGAGFAVTTIDRSGFAEFSSLRTVDTGQPISAVLPVDVDSFDVAQYSVDASLKYRGVSLTSEYYFRNLSGFQDATIANLFDHGFWLQAGVFLVPEKFEVLTRWSRVVGNSGTLGQSDRSSDEIAAGAVWYFHGQNAKLTTDATHLNGAAINSSVLDINSGDAGWLFRTQLQFSF</sequence>
<dbReference type="OrthoDB" id="9760167at2"/>
<dbReference type="InterPro" id="IPR023614">
    <property type="entry name" value="Porin_dom_sf"/>
</dbReference>
<comment type="caution">
    <text evidence="1">The sequence shown here is derived from an EMBL/GenBank/DDBJ whole genome shotgun (WGS) entry which is preliminary data.</text>
</comment>
<reference evidence="1 2" key="1">
    <citation type="submission" date="2019-02" db="EMBL/GenBank/DDBJ databases">
        <title>Deep-cultivation of Planctomycetes and their phenomic and genomic characterization uncovers novel biology.</title>
        <authorList>
            <person name="Wiegand S."/>
            <person name="Jogler M."/>
            <person name="Boedeker C."/>
            <person name="Pinto D."/>
            <person name="Vollmers J."/>
            <person name="Rivas-Marin E."/>
            <person name="Kohn T."/>
            <person name="Peeters S.H."/>
            <person name="Heuer A."/>
            <person name="Rast P."/>
            <person name="Oberbeckmann S."/>
            <person name="Bunk B."/>
            <person name="Jeske O."/>
            <person name="Meyerdierks A."/>
            <person name="Storesund J.E."/>
            <person name="Kallscheuer N."/>
            <person name="Luecker S."/>
            <person name="Lage O.M."/>
            <person name="Pohl T."/>
            <person name="Merkel B.J."/>
            <person name="Hornburger P."/>
            <person name="Mueller R.-W."/>
            <person name="Bruemmer F."/>
            <person name="Labrenz M."/>
            <person name="Spormann A.M."/>
            <person name="Op Den Camp H."/>
            <person name="Overmann J."/>
            <person name="Amann R."/>
            <person name="Jetten M.S.M."/>
            <person name="Mascher T."/>
            <person name="Medema M.H."/>
            <person name="Devos D.P."/>
            <person name="Kaster A.-K."/>
            <person name="Ovreas L."/>
            <person name="Rohde M."/>
            <person name="Galperin M.Y."/>
            <person name="Jogler C."/>
        </authorList>
    </citation>
    <scope>NUCLEOTIDE SEQUENCE [LARGE SCALE GENOMIC DNA]</scope>
    <source>
        <strain evidence="1 2">Pla22</strain>
    </source>
</reference>
<name>A0A5C5WT24_9BACT</name>
<evidence type="ECO:0008006" key="3">
    <source>
        <dbReference type="Google" id="ProtNLM"/>
    </source>
</evidence>
<dbReference type="RefSeq" id="WP_146513264.1">
    <property type="nucleotide sequence ID" value="NZ_SJPI01000001.1"/>
</dbReference>
<proteinExistence type="predicted"/>
<dbReference type="EMBL" id="SJPI01000001">
    <property type="protein sequence ID" value="TWT52972.1"/>
    <property type="molecule type" value="Genomic_DNA"/>
</dbReference>
<dbReference type="AlphaFoldDB" id="A0A5C5WT24"/>
<keyword evidence="2" id="KW-1185">Reference proteome</keyword>
<gene>
    <name evidence="1" type="ORF">Pla22_06000</name>
</gene>
<organism evidence="1 2">
    <name type="scientific">Rubripirellula amarantea</name>
    <dbReference type="NCBI Taxonomy" id="2527999"/>
    <lineage>
        <taxon>Bacteria</taxon>
        <taxon>Pseudomonadati</taxon>
        <taxon>Planctomycetota</taxon>
        <taxon>Planctomycetia</taxon>
        <taxon>Pirellulales</taxon>
        <taxon>Pirellulaceae</taxon>
        <taxon>Rubripirellula</taxon>
    </lineage>
</organism>